<comment type="caution">
    <text evidence="4">Lacks conserved residue(s) required for the propagation of feature annotation.</text>
</comment>
<organism evidence="6">
    <name type="scientific">candidate division TA06 bacterium ADurb.Bin417</name>
    <dbReference type="NCBI Taxonomy" id="1852828"/>
    <lineage>
        <taxon>Bacteria</taxon>
        <taxon>Bacteria division TA06</taxon>
    </lineage>
</organism>
<dbReference type="Proteomes" id="UP000485484">
    <property type="component" value="Unassembled WGS sequence"/>
</dbReference>
<keyword evidence="4" id="KW-0862">Zinc</keyword>
<dbReference type="PANTHER" id="PTHR46499">
    <property type="entry name" value="QUEUINE TRNA-RIBOSYLTRANSFERASE"/>
    <property type="match status" value="1"/>
</dbReference>
<feature type="binding site" evidence="4">
    <location>
        <position position="214"/>
    </location>
    <ligand>
        <name>substrate</name>
    </ligand>
</feature>
<dbReference type="GO" id="GO:0046872">
    <property type="term" value="F:metal ion binding"/>
    <property type="evidence" value="ECO:0007669"/>
    <property type="project" value="UniProtKB-KW"/>
</dbReference>
<evidence type="ECO:0000256" key="2">
    <source>
        <dbReference type="ARBA" id="ARBA00022679"/>
    </source>
</evidence>
<feature type="binding site" evidence="4">
    <location>
        <position position="307"/>
    </location>
    <ligand>
        <name>Zn(2+)</name>
        <dbReference type="ChEBI" id="CHEBI:29105"/>
    </ligand>
</feature>
<keyword evidence="3 4" id="KW-0819">tRNA processing</keyword>
<comment type="caution">
    <text evidence="6">The sequence shown here is derived from an EMBL/GenBank/DDBJ whole genome shotgun (WGS) entry which is preliminary data.</text>
</comment>
<comment type="function">
    <text evidence="4">Catalyzes the base-exchange of a guanine (G) residue with the queuine precursor 7-aminomethyl-7-deazaguanine (PreQ1) at position 34 (anticodon wobble position) in tRNAs with GU(N) anticodons (tRNA-Asp, -Asn, -His and -Tyr). Catalysis occurs through a double-displacement mechanism. The nucleophile active site attacks the C1' of nucleotide 34 to detach the guanine base from the RNA, forming a covalent enzyme-RNA intermediate. The proton acceptor active site deprotonates the incoming PreQ1, allowing a nucleophilic attack on the C1' of the ribose to form the product. After dissociation, two additional enzymatic reactions on the tRNA convert PreQ1 to queuine (Q), resulting in the hypermodified nucleoside queuosine (7-(((4,5-cis-dihydroxy-2-cyclopenten-1-yl)amino)methyl)-7-deazaguanosine).</text>
</comment>
<keyword evidence="4" id="KW-0479">Metal-binding</keyword>
<dbReference type="PANTHER" id="PTHR46499:SF1">
    <property type="entry name" value="QUEUINE TRNA-RIBOSYLTRANSFERASE"/>
    <property type="match status" value="1"/>
</dbReference>
<dbReference type="UniPathway" id="UPA00392"/>
<dbReference type="EMBL" id="MWAK01000250">
    <property type="protein sequence ID" value="OPZ90550.1"/>
    <property type="molecule type" value="Genomic_DNA"/>
</dbReference>
<evidence type="ECO:0000313" key="6">
    <source>
        <dbReference type="EMBL" id="OPZ90550.1"/>
    </source>
</evidence>
<dbReference type="NCBIfam" id="TIGR00449">
    <property type="entry name" value="tgt_general"/>
    <property type="match status" value="1"/>
</dbReference>
<feature type="active site" description="Nucleophile" evidence="4">
    <location>
        <position position="264"/>
    </location>
</feature>
<evidence type="ECO:0000256" key="4">
    <source>
        <dbReference type="HAMAP-Rule" id="MF_00168"/>
    </source>
</evidence>
<feature type="binding site" evidence="4">
    <location>
        <position position="304"/>
    </location>
    <ligand>
        <name>Zn(2+)</name>
        <dbReference type="ChEBI" id="CHEBI:29105"/>
    </ligand>
</feature>
<dbReference type="GO" id="GO:0008616">
    <property type="term" value="P:tRNA queuosine(34) biosynthetic process"/>
    <property type="evidence" value="ECO:0007669"/>
    <property type="project" value="UniProtKB-UniRule"/>
</dbReference>
<dbReference type="NCBIfam" id="TIGR00430">
    <property type="entry name" value="Q_tRNA_tgt"/>
    <property type="match status" value="1"/>
</dbReference>
<feature type="binding site" evidence="4">
    <location>
        <position position="302"/>
    </location>
    <ligand>
        <name>Zn(2+)</name>
        <dbReference type="ChEBI" id="CHEBI:29105"/>
    </ligand>
</feature>
<comment type="catalytic activity">
    <reaction evidence="4">
        <text>7-aminomethyl-7-carbaguanine + guanosine(34) in tRNA = 7-aminomethyl-7-carbaguanosine(34) in tRNA + guanine</text>
        <dbReference type="Rhea" id="RHEA:24104"/>
        <dbReference type="Rhea" id="RHEA-COMP:10341"/>
        <dbReference type="Rhea" id="RHEA-COMP:10342"/>
        <dbReference type="ChEBI" id="CHEBI:16235"/>
        <dbReference type="ChEBI" id="CHEBI:58703"/>
        <dbReference type="ChEBI" id="CHEBI:74269"/>
        <dbReference type="ChEBI" id="CHEBI:82833"/>
        <dbReference type="EC" id="2.4.2.29"/>
    </reaction>
</comment>
<comment type="pathway">
    <text evidence="4">tRNA modification; tRNA-queuosine biosynthesis.</text>
</comment>
<protein>
    <recommendedName>
        <fullName evidence="4">Queuine tRNA-ribosyltransferase</fullName>
        <ecNumber evidence="4">2.4.2.29</ecNumber>
    </recommendedName>
    <alternativeName>
        <fullName evidence="4">Guanine insertion enzyme</fullName>
    </alternativeName>
    <alternativeName>
        <fullName evidence="4">tRNA-guanine transglycosylase</fullName>
    </alternativeName>
</protein>
<keyword evidence="2 4" id="KW-0808">Transferase</keyword>
<dbReference type="SUPFAM" id="SSF51713">
    <property type="entry name" value="tRNA-guanine transglycosylase"/>
    <property type="match status" value="1"/>
</dbReference>
<evidence type="ECO:0000259" key="5">
    <source>
        <dbReference type="Pfam" id="PF01702"/>
    </source>
</evidence>
<feature type="region of interest" description="RNA binding" evidence="4">
    <location>
        <begin position="245"/>
        <end position="251"/>
    </location>
</feature>
<keyword evidence="1 4" id="KW-0328">Glycosyltransferase</keyword>
<feature type="binding site" evidence="4">
    <location>
        <begin position="91"/>
        <end position="95"/>
    </location>
    <ligand>
        <name>substrate</name>
    </ligand>
</feature>
<name>A0A1V5MCA7_UNCT6</name>
<dbReference type="InterPro" id="IPR002616">
    <property type="entry name" value="tRNA_ribo_trans-like"/>
</dbReference>
<dbReference type="AlphaFoldDB" id="A0A1V5MCA7"/>
<feature type="domain" description="tRNA-guanine(15) transglycosylase-like" evidence="5">
    <location>
        <begin position="13"/>
        <end position="363"/>
    </location>
</feature>
<dbReference type="InterPro" id="IPR050076">
    <property type="entry name" value="ArchSynthase1/Queuine_TRR"/>
</dbReference>
<dbReference type="GO" id="GO:0008479">
    <property type="term" value="F:tRNA-guanosine(34) queuine transglycosylase activity"/>
    <property type="evidence" value="ECO:0007669"/>
    <property type="project" value="UniProtKB-UniRule"/>
</dbReference>
<feature type="binding site" evidence="4">
    <location>
        <position position="187"/>
    </location>
    <ligand>
        <name>substrate</name>
    </ligand>
</feature>
<feature type="binding site" evidence="4">
    <location>
        <position position="333"/>
    </location>
    <ligand>
        <name>Zn(2+)</name>
        <dbReference type="ChEBI" id="CHEBI:29105"/>
    </ligand>
</feature>
<gene>
    <name evidence="4 6" type="primary">tgt</name>
    <name evidence="6" type="ORF">BWY73_01294</name>
</gene>
<sequence length="369" mass="40286">MKFEITTLDPGSAARAGRIETGHGAVETPVFLPVATRGSIRCLVSEELEELGYRMLLANAYHLALRPGTEVVAAAGGLHRFMNWPRPILTDSGGFQIFSLAEARVEEAGVVFRSVYDGRRHRLSPEEAVRIQEELGADIIMTLDQPVSHPADRETAAEAVRRTTRWAKRCQAGRQRPEASALFGIVQGSVYPELRAESAAALVELDFPGYALGGFCLGEPLELMNEVVAAVTGRLPAEKPRYLMGIGTPREIISAVAAGVDIFDCAMPTHIARNGAALTAAGRLTIRNGRYRNDHGPLDPACGCRVCRRYSRAYLRHLFNTRELTAFNLLTYHNLHFMKGLMDGLRAAIEAGRLESFRKSFVDGAAAGL</sequence>
<evidence type="ECO:0000256" key="1">
    <source>
        <dbReference type="ARBA" id="ARBA00022676"/>
    </source>
</evidence>
<reference evidence="6" key="1">
    <citation type="submission" date="2017-02" db="EMBL/GenBank/DDBJ databases">
        <title>Delving into the versatile metabolic prowess of the omnipresent phylum Bacteroidetes.</title>
        <authorList>
            <person name="Nobu M.K."/>
            <person name="Mei R."/>
            <person name="Narihiro T."/>
            <person name="Kuroda K."/>
            <person name="Liu W.-T."/>
        </authorList>
    </citation>
    <scope>NUCLEOTIDE SEQUENCE</scope>
    <source>
        <strain evidence="6">ADurb.Bin417</strain>
    </source>
</reference>
<feature type="binding site" evidence="4">
    <location>
        <position position="144"/>
    </location>
    <ligand>
        <name>substrate</name>
    </ligand>
</feature>
<dbReference type="InterPro" id="IPR004803">
    <property type="entry name" value="TGT"/>
</dbReference>
<dbReference type="InterPro" id="IPR036511">
    <property type="entry name" value="TGT-like_sf"/>
</dbReference>
<dbReference type="EC" id="2.4.2.29" evidence="4"/>
<accession>A0A1V5MCA7</accession>
<feature type="active site" description="Proton acceptor" evidence="4">
    <location>
        <position position="91"/>
    </location>
</feature>
<comment type="cofactor">
    <cofactor evidence="4">
        <name>Zn(2+)</name>
        <dbReference type="ChEBI" id="CHEBI:29105"/>
    </cofactor>
    <text evidence="4">Binds 1 zinc ion per subunit.</text>
</comment>
<comment type="subunit">
    <text evidence="4">Homodimer. Within each dimer, one monomer is responsible for RNA recognition and catalysis, while the other monomer binds to the replacement base PreQ1.</text>
</comment>
<dbReference type="GO" id="GO:0005829">
    <property type="term" value="C:cytosol"/>
    <property type="evidence" value="ECO:0007669"/>
    <property type="project" value="TreeGrafter"/>
</dbReference>
<dbReference type="Gene3D" id="3.20.20.105">
    <property type="entry name" value="Queuine tRNA-ribosyltransferase-like"/>
    <property type="match status" value="1"/>
</dbReference>
<dbReference type="Pfam" id="PF01702">
    <property type="entry name" value="TGT"/>
    <property type="match status" value="1"/>
</dbReference>
<comment type="similarity">
    <text evidence="4">Belongs to the queuine tRNA-ribosyltransferase family.</text>
</comment>
<proteinExistence type="inferred from homology"/>
<evidence type="ECO:0000256" key="3">
    <source>
        <dbReference type="ARBA" id="ARBA00022694"/>
    </source>
</evidence>
<dbReference type="HAMAP" id="MF_00168">
    <property type="entry name" value="Q_tRNA_Tgt"/>
    <property type="match status" value="1"/>
</dbReference>
<keyword evidence="4" id="KW-0671">Queuosine biosynthesis</keyword>